<feature type="transmembrane region" description="Helical" evidence="1">
    <location>
        <begin position="12"/>
        <end position="31"/>
    </location>
</feature>
<proteinExistence type="predicted"/>
<dbReference type="GeneID" id="111602337"/>
<keyword evidence="2" id="KW-1185">Reference proteome</keyword>
<dbReference type="OrthoDB" id="10316422at2759"/>
<dbReference type="RefSeq" id="XP_023175110.2">
    <property type="nucleotide sequence ID" value="XM_023319342.2"/>
</dbReference>
<feature type="transmembrane region" description="Helical" evidence="1">
    <location>
        <begin position="98"/>
        <end position="119"/>
    </location>
</feature>
<keyword evidence="1" id="KW-0812">Transmembrane</keyword>
<accession>A0A6J1M7E4</accession>
<name>A0A6J1M7E4_DROHY</name>
<sequence>MSIKINNPKKLGISVAGLNIFFTMIALGIMMRRSDVLGAREDSPSYWLWIIVYSLDLLLNAYLLWCMLKRDRFGIVVWLPLTVILLVCRVYSDATYGFLDLIITVYIFISIVLMAIVFYKLRQQSLRLIEPTLHTITTNVTTTHTIIKPNNVTTAKTIIKPDNDQNNRDSEAGGNN</sequence>
<keyword evidence="1" id="KW-0472">Membrane</keyword>
<feature type="transmembrane region" description="Helical" evidence="1">
    <location>
        <begin position="46"/>
        <end position="66"/>
    </location>
</feature>
<organism evidence="2 3">
    <name type="scientific">Drosophila hydei</name>
    <name type="common">Fruit fly</name>
    <dbReference type="NCBI Taxonomy" id="7224"/>
    <lineage>
        <taxon>Eukaryota</taxon>
        <taxon>Metazoa</taxon>
        <taxon>Ecdysozoa</taxon>
        <taxon>Arthropoda</taxon>
        <taxon>Hexapoda</taxon>
        <taxon>Insecta</taxon>
        <taxon>Pterygota</taxon>
        <taxon>Neoptera</taxon>
        <taxon>Endopterygota</taxon>
        <taxon>Diptera</taxon>
        <taxon>Brachycera</taxon>
        <taxon>Muscomorpha</taxon>
        <taxon>Ephydroidea</taxon>
        <taxon>Drosophilidae</taxon>
        <taxon>Drosophila</taxon>
    </lineage>
</organism>
<evidence type="ECO:0000256" key="1">
    <source>
        <dbReference type="SAM" id="Phobius"/>
    </source>
</evidence>
<feature type="transmembrane region" description="Helical" evidence="1">
    <location>
        <begin position="73"/>
        <end position="92"/>
    </location>
</feature>
<dbReference type="KEGG" id="dhe:111602337"/>
<dbReference type="AlphaFoldDB" id="A0A6J1M7E4"/>
<gene>
    <name evidence="3" type="primary">LOC111602337</name>
</gene>
<protein>
    <submittedName>
        <fullName evidence="3">Uncharacterized protein LOC111602337</fullName>
    </submittedName>
</protein>
<dbReference type="Proteomes" id="UP000504633">
    <property type="component" value="Unplaced"/>
</dbReference>
<evidence type="ECO:0000313" key="2">
    <source>
        <dbReference type="Proteomes" id="UP000504633"/>
    </source>
</evidence>
<reference evidence="3" key="1">
    <citation type="submission" date="2025-08" db="UniProtKB">
        <authorList>
            <consortium name="RefSeq"/>
        </authorList>
    </citation>
    <scope>IDENTIFICATION</scope>
    <source>
        <strain evidence="3">15085-1641.00</strain>
        <tissue evidence="3">Whole body</tissue>
    </source>
</reference>
<evidence type="ECO:0000313" key="3">
    <source>
        <dbReference type="RefSeq" id="XP_023175110.2"/>
    </source>
</evidence>
<keyword evidence="1" id="KW-1133">Transmembrane helix</keyword>